<sequence>MGSVEKRTRTNKNGTKTTFWVARWREPGSDRQPSKSFPKKGLAQDFLDEIEADIHRGEYITVDAGKVTFSEYAEEWLKGKTFDPNTRQSVKSRLENHVYETALGSRHLSDIKPSTIRAWLADVKAADSTRGVIFGHVSSVLAAAVDDELIKRNPCKAKSVAKPKRLQKKIAPWESKTVLAVRDGLPDRYKIVATLGAGLGLRQGEIFGLAVEDIDDEKGIVTIRRQVKSIGGTRVFGLPKHDKTRDVPLPKSVRNEISAHLAKHSPVSVSLPWKDADGEPTTARLVLTNANGDAVKASTFNFNIWKRVLEQVGLLDDRENGCHMLRHVYASTLLHYGESIKALSEYLGHADPGFTLRVYTHLMPGSAERTRRAVDEMFRVTHVEREPDDDANGQVRAA</sequence>
<dbReference type="InterPro" id="IPR013762">
    <property type="entry name" value="Integrase-like_cat_sf"/>
</dbReference>
<feature type="region of interest" description="Disordered" evidence="5">
    <location>
        <begin position="1"/>
        <end position="38"/>
    </location>
</feature>
<dbReference type="InterPro" id="IPR010998">
    <property type="entry name" value="Integrase_recombinase_N"/>
</dbReference>
<keyword evidence="9" id="KW-1185">Reference proteome</keyword>
<dbReference type="Proteomes" id="UP000664617">
    <property type="component" value="Unassembled WGS sequence"/>
</dbReference>
<organism evidence="8 9">
    <name type="scientific">Myceligenerans salitolerans</name>
    <dbReference type="NCBI Taxonomy" id="1230528"/>
    <lineage>
        <taxon>Bacteria</taxon>
        <taxon>Bacillati</taxon>
        <taxon>Actinomycetota</taxon>
        <taxon>Actinomycetes</taxon>
        <taxon>Micrococcales</taxon>
        <taxon>Promicromonosporaceae</taxon>
        <taxon>Myceligenerans</taxon>
    </lineage>
</organism>
<comment type="similarity">
    <text evidence="1">Belongs to the 'phage' integrase family.</text>
</comment>
<evidence type="ECO:0000259" key="6">
    <source>
        <dbReference type="PROSITE" id="PS51898"/>
    </source>
</evidence>
<dbReference type="Gene3D" id="1.10.443.10">
    <property type="entry name" value="Intergrase catalytic core"/>
    <property type="match status" value="1"/>
</dbReference>
<gene>
    <name evidence="8" type="ORF">J0911_09215</name>
</gene>
<evidence type="ECO:0000256" key="1">
    <source>
        <dbReference type="ARBA" id="ARBA00008857"/>
    </source>
</evidence>
<keyword evidence="2 4" id="KW-0238">DNA-binding</keyword>
<dbReference type="InterPro" id="IPR050090">
    <property type="entry name" value="Tyrosine_recombinase_XerCD"/>
</dbReference>
<dbReference type="EMBL" id="JAFMPK010000038">
    <property type="protein sequence ID" value="MBO0609211.1"/>
    <property type="molecule type" value="Genomic_DNA"/>
</dbReference>
<dbReference type="InterPro" id="IPR044068">
    <property type="entry name" value="CB"/>
</dbReference>
<dbReference type="Pfam" id="PF22022">
    <property type="entry name" value="Phage_int_M"/>
    <property type="match status" value="1"/>
</dbReference>
<dbReference type="PROSITE" id="PS51898">
    <property type="entry name" value="TYR_RECOMBINASE"/>
    <property type="match status" value="1"/>
</dbReference>
<name>A0ABS3I9D6_9MICO</name>
<evidence type="ECO:0000256" key="5">
    <source>
        <dbReference type="SAM" id="MobiDB-lite"/>
    </source>
</evidence>
<dbReference type="InterPro" id="IPR002104">
    <property type="entry name" value="Integrase_catalytic"/>
</dbReference>
<dbReference type="RefSeq" id="WP_207275178.1">
    <property type="nucleotide sequence ID" value="NZ_JAFMPK010000038.1"/>
</dbReference>
<proteinExistence type="inferred from homology"/>
<feature type="domain" description="Core-binding (CB)" evidence="7">
    <location>
        <begin position="67"/>
        <end position="145"/>
    </location>
</feature>
<evidence type="ECO:0000259" key="7">
    <source>
        <dbReference type="PROSITE" id="PS51900"/>
    </source>
</evidence>
<comment type="caution">
    <text evidence="8">The sequence shown here is derived from an EMBL/GenBank/DDBJ whole genome shotgun (WGS) entry which is preliminary data.</text>
</comment>
<reference evidence="9" key="1">
    <citation type="submission" date="2023-07" db="EMBL/GenBank/DDBJ databases">
        <title>Myceligenerans salitolerans sp. nov., a halotolerant actinomycete isolated from a salt lake in Xinjiang, China.</title>
        <authorList>
            <person name="Guan T."/>
        </authorList>
    </citation>
    <scope>NUCLEOTIDE SEQUENCE [LARGE SCALE GENOMIC DNA]</scope>
    <source>
        <strain evidence="9">XHU 5031</strain>
    </source>
</reference>
<feature type="domain" description="Tyr recombinase" evidence="6">
    <location>
        <begin position="161"/>
        <end position="375"/>
    </location>
</feature>
<dbReference type="CDD" id="cd01189">
    <property type="entry name" value="INT_ICEBs1_C_like"/>
    <property type="match status" value="1"/>
</dbReference>
<dbReference type="PANTHER" id="PTHR30349">
    <property type="entry name" value="PHAGE INTEGRASE-RELATED"/>
    <property type="match status" value="1"/>
</dbReference>
<accession>A0ABS3I9D6</accession>
<dbReference type="PANTHER" id="PTHR30349:SF64">
    <property type="entry name" value="PROPHAGE INTEGRASE INTD-RELATED"/>
    <property type="match status" value="1"/>
</dbReference>
<protein>
    <submittedName>
        <fullName evidence="8">Site-specific integrase</fullName>
    </submittedName>
</protein>
<dbReference type="SUPFAM" id="SSF56349">
    <property type="entry name" value="DNA breaking-rejoining enzymes"/>
    <property type="match status" value="1"/>
</dbReference>
<keyword evidence="3" id="KW-0233">DNA recombination</keyword>
<feature type="compositionally biased region" description="Basic and acidic residues" evidence="5">
    <location>
        <begin position="23"/>
        <end position="33"/>
    </location>
</feature>
<dbReference type="Pfam" id="PF00589">
    <property type="entry name" value="Phage_integrase"/>
    <property type="match status" value="1"/>
</dbReference>
<evidence type="ECO:0000256" key="3">
    <source>
        <dbReference type="ARBA" id="ARBA00023172"/>
    </source>
</evidence>
<evidence type="ECO:0000313" key="8">
    <source>
        <dbReference type="EMBL" id="MBO0609211.1"/>
    </source>
</evidence>
<dbReference type="PROSITE" id="PS51900">
    <property type="entry name" value="CB"/>
    <property type="match status" value="1"/>
</dbReference>
<evidence type="ECO:0000313" key="9">
    <source>
        <dbReference type="Proteomes" id="UP000664617"/>
    </source>
</evidence>
<dbReference type="InterPro" id="IPR011010">
    <property type="entry name" value="DNA_brk_join_enz"/>
</dbReference>
<evidence type="ECO:0000256" key="2">
    <source>
        <dbReference type="ARBA" id="ARBA00023125"/>
    </source>
</evidence>
<dbReference type="InterPro" id="IPR053876">
    <property type="entry name" value="Phage_int_M"/>
</dbReference>
<dbReference type="Gene3D" id="1.10.150.130">
    <property type="match status" value="1"/>
</dbReference>
<evidence type="ECO:0000256" key="4">
    <source>
        <dbReference type="PROSITE-ProRule" id="PRU01248"/>
    </source>
</evidence>